<dbReference type="SUPFAM" id="SSF55729">
    <property type="entry name" value="Acyl-CoA N-acyltransferases (Nat)"/>
    <property type="match status" value="1"/>
</dbReference>
<gene>
    <name evidence="2" type="ORF">FNV44_01800</name>
</gene>
<name>A0A553IHX2_ACHLA</name>
<keyword evidence="2" id="KW-0808">Transferase</keyword>
<organism evidence="2 3">
    <name type="scientific">Acholeplasma laidlawii</name>
    <dbReference type="NCBI Taxonomy" id="2148"/>
    <lineage>
        <taxon>Bacteria</taxon>
        <taxon>Bacillati</taxon>
        <taxon>Mycoplasmatota</taxon>
        <taxon>Mollicutes</taxon>
        <taxon>Acholeplasmatales</taxon>
        <taxon>Acholeplasmataceae</taxon>
        <taxon>Acholeplasma</taxon>
    </lineage>
</organism>
<evidence type="ECO:0000313" key="3">
    <source>
        <dbReference type="Proteomes" id="UP000315938"/>
    </source>
</evidence>
<dbReference type="Proteomes" id="UP000315938">
    <property type="component" value="Unassembled WGS sequence"/>
</dbReference>
<dbReference type="Pfam" id="PF13302">
    <property type="entry name" value="Acetyltransf_3"/>
    <property type="match status" value="1"/>
</dbReference>
<dbReference type="OMA" id="QWINGYP"/>
<comment type="caution">
    <text evidence="2">The sequence shown here is derived from an EMBL/GenBank/DDBJ whole genome shotgun (WGS) entry which is preliminary data.</text>
</comment>
<reference evidence="2 3" key="1">
    <citation type="submission" date="2019-07" db="EMBL/GenBank/DDBJ databases">
        <title>Genome sequence of Acholeplasma laidlawii strain with increased resistance to erythromycin.</title>
        <authorList>
            <person name="Medvedeva E.S."/>
            <person name="Baranova N.B."/>
            <person name="Siniagina M.N."/>
            <person name="Mouzykantov A."/>
            <person name="Chernova O.A."/>
            <person name="Chernov V.M."/>
        </authorList>
    </citation>
    <scope>NUCLEOTIDE SEQUENCE [LARGE SCALE GENOMIC DNA]</scope>
    <source>
        <strain evidence="2 3">PG8REry</strain>
    </source>
</reference>
<dbReference type="GeneID" id="41338921"/>
<dbReference type="Gene3D" id="3.40.630.30">
    <property type="match status" value="1"/>
</dbReference>
<dbReference type="RefSeq" id="WP_012242708.1">
    <property type="nucleotide sequence ID" value="NZ_JACAOE010000001.1"/>
</dbReference>
<dbReference type="GO" id="GO:0016747">
    <property type="term" value="F:acyltransferase activity, transferring groups other than amino-acyl groups"/>
    <property type="evidence" value="ECO:0007669"/>
    <property type="project" value="InterPro"/>
</dbReference>
<evidence type="ECO:0000259" key="1">
    <source>
        <dbReference type="PROSITE" id="PS51186"/>
    </source>
</evidence>
<evidence type="ECO:0000313" key="2">
    <source>
        <dbReference type="EMBL" id="TRX99795.1"/>
    </source>
</evidence>
<dbReference type="InterPro" id="IPR000182">
    <property type="entry name" value="GNAT_dom"/>
</dbReference>
<protein>
    <submittedName>
        <fullName evidence="2">GNAT family N-acetyltransferase</fullName>
    </submittedName>
</protein>
<dbReference type="InterPro" id="IPR016181">
    <property type="entry name" value="Acyl_CoA_acyltransferase"/>
</dbReference>
<sequence length="164" mass="19008">MIRLAQIDDLEGIMSVIKDAQLRMKEAHMTQWQNNYPNPKVITKDIEDKSLYVYTKDGDIIGTMSVFSYDSVYDHIEGTWLNQNPYIVIHRIALASSVLGQNKTKEMINFAFNHFNIKDIRIDTHPKNTPMIKTLERLGFVYCGIVYVTTDTDALRLAYHKHII</sequence>
<feature type="domain" description="N-acetyltransferase" evidence="1">
    <location>
        <begin position="1"/>
        <end position="162"/>
    </location>
</feature>
<accession>A0A553IHX2</accession>
<dbReference type="PROSITE" id="PS51186">
    <property type="entry name" value="GNAT"/>
    <property type="match status" value="1"/>
</dbReference>
<dbReference type="EMBL" id="VKID01000001">
    <property type="protein sequence ID" value="TRX99795.1"/>
    <property type="molecule type" value="Genomic_DNA"/>
</dbReference>
<dbReference type="AlphaFoldDB" id="A0A553IHX2"/>
<proteinExistence type="predicted"/>